<dbReference type="InterPro" id="IPR050172">
    <property type="entry name" value="SsuD_RutA_monooxygenase"/>
</dbReference>
<dbReference type="PANTHER" id="PTHR42847:SF4">
    <property type="entry name" value="ALKANESULFONATE MONOOXYGENASE-RELATED"/>
    <property type="match status" value="1"/>
</dbReference>
<dbReference type="OrthoDB" id="2558704at2759"/>
<dbReference type="EMBL" id="LVYI01000001">
    <property type="protein sequence ID" value="OAP64248.1"/>
    <property type="molecule type" value="Genomic_DNA"/>
</dbReference>
<dbReference type="GeneID" id="30004390"/>
<dbReference type="GO" id="GO:0008726">
    <property type="term" value="F:alkanesulfonate monooxygenase activity"/>
    <property type="evidence" value="ECO:0007669"/>
    <property type="project" value="TreeGrafter"/>
</dbReference>
<proteinExistence type="predicted"/>
<dbReference type="AlphaFoldDB" id="A0A178ZWN6"/>
<comment type="caution">
    <text evidence="1">The sequence shown here is derived from an EMBL/GenBank/DDBJ whole genome shotgun (WGS) entry which is preliminary data.</text>
</comment>
<dbReference type="PANTHER" id="PTHR42847">
    <property type="entry name" value="ALKANESULFONATE MONOOXYGENASE"/>
    <property type="match status" value="1"/>
</dbReference>
<accession>A0A178ZWN6</accession>
<name>A0A178ZWN6_9EURO</name>
<gene>
    <name evidence="1" type="ORF">AYL99_00220</name>
</gene>
<evidence type="ECO:0000313" key="1">
    <source>
        <dbReference type="EMBL" id="OAP64248.1"/>
    </source>
</evidence>
<dbReference type="Proteomes" id="UP000078343">
    <property type="component" value="Unassembled WGS sequence"/>
</dbReference>
<protein>
    <recommendedName>
        <fullName evidence="3">Luciferase-like domain-containing protein</fullName>
    </recommendedName>
</protein>
<sequence length="90" mass="9936">MSSNIVVSTGQTDTNSAPDCIDYWVPSVSGGLVISKIPQHTKWDLESIVKYAQTAENVGFEYALSQIRFIAGYDAEFQHEPVSFSQALLH</sequence>
<keyword evidence="2" id="KW-1185">Reference proteome</keyword>
<evidence type="ECO:0000313" key="2">
    <source>
        <dbReference type="Proteomes" id="UP000078343"/>
    </source>
</evidence>
<dbReference type="STRING" id="1367422.A0A178ZWN6"/>
<dbReference type="RefSeq" id="XP_018697615.1">
    <property type="nucleotide sequence ID" value="XM_018831736.1"/>
</dbReference>
<dbReference type="InterPro" id="IPR036661">
    <property type="entry name" value="Luciferase-like_sf"/>
</dbReference>
<evidence type="ECO:0008006" key="3">
    <source>
        <dbReference type="Google" id="ProtNLM"/>
    </source>
</evidence>
<dbReference type="SUPFAM" id="SSF51679">
    <property type="entry name" value="Bacterial luciferase-like"/>
    <property type="match status" value="1"/>
</dbReference>
<dbReference type="GO" id="GO:0046306">
    <property type="term" value="P:alkanesulfonate catabolic process"/>
    <property type="evidence" value="ECO:0007669"/>
    <property type="project" value="TreeGrafter"/>
</dbReference>
<reference evidence="1 2" key="1">
    <citation type="submission" date="2016-04" db="EMBL/GenBank/DDBJ databases">
        <title>Draft genome of Fonsecaea erecta CBS 125763.</title>
        <authorList>
            <person name="Weiss V.A."/>
            <person name="Vicente V.A."/>
            <person name="Raittz R.T."/>
            <person name="Moreno L.F."/>
            <person name="De Souza E.M."/>
            <person name="Pedrosa F.O."/>
            <person name="Steffens M.B."/>
            <person name="Faoro H."/>
            <person name="Tadra-Sfeir M.Z."/>
            <person name="Najafzadeh M.J."/>
            <person name="Felipe M.S."/>
            <person name="Teixeira M."/>
            <person name="Sun J."/>
            <person name="Xi L."/>
            <person name="Gomes R."/>
            <person name="De Azevedo C.M."/>
            <person name="Salgado C.G."/>
            <person name="Da Silva M.B."/>
            <person name="Nascimento M.F."/>
            <person name="Queiroz-Telles F."/>
            <person name="Attili D.S."/>
            <person name="Gorbushina A."/>
        </authorList>
    </citation>
    <scope>NUCLEOTIDE SEQUENCE [LARGE SCALE GENOMIC DNA]</scope>
    <source>
        <strain evidence="1 2">CBS 125763</strain>
    </source>
</reference>
<organism evidence="1 2">
    <name type="scientific">Fonsecaea erecta</name>
    <dbReference type="NCBI Taxonomy" id="1367422"/>
    <lineage>
        <taxon>Eukaryota</taxon>
        <taxon>Fungi</taxon>
        <taxon>Dikarya</taxon>
        <taxon>Ascomycota</taxon>
        <taxon>Pezizomycotina</taxon>
        <taxon>Eurotiomycetes</taxon>
        <taxon>Chaetothyriomycetidae</taxon>
        <taxon>Chaetothyriales</taxon>
        <taxon>Herpotrichiellaceae</taxon>
        <taxon>Fonsecaea</taxon>
    </lineage>
</organism>